<evidence type="ECO:0000313" key="1">
    <source>
        <dbReference type="EMBL" id="CAE6497975.1"/>
    </source>
</evidence>
<sequence length="773" mass="84784">GMTHFGSDPRLAAHAEMIRITLLRFSLGFCLLPRAQTQGTNPLLIQPAPAELLVTSNLTVTSGGYDNYFYRSNLTSATLLLTNPGSVSAQIPNRMIIAHPAGNSGSLMYWSPYDNNGSNLTVTLQPGSLNSAIGPNGLHGLQGTLLFSMNAELGPIQIGSIRQVRDYVEGGRLSQALFNFTVTQLDESVVWFSRRWLNDTTEILANGTTISRRYGYELRLQTENGTRFEVATSNNTLTPPVVRVLVPNNNPGRVSWIAQVNETHIPPLGVSQVFVSGSANNSSLNAVREQFAFLTYQTKWTAGSWRFLTYFGRDTLLTTRLLGSARIISSSAIEAVIGAAIERLNYTDGRVAHEEAIGDYATFVNINEGHSERGNSVFLDYKMKDTHYLVLPQLLIWALYNGTIDNTTINRFLDTRARLQPNYTYRALLDKNVQYIMNTSQAFAHDPANYRNLARINQGIPVGNWRDSNAGTGWGIYPVDISTALQPAALHAIADLAALGVLNGSLEVTAREWGGTWECESPKFFKVTMNSSDAESRLVDYVQQTNLSTALLYGNGSLNDTTTPSTDVNVTTLGNATFYGLSLLDDGSVAQVMNSDLGFNLLYNRNISRELISAVIYALQPFPRGLLTNVGQLVANPAYDPNRTRIGELDRTAYHGTVSWSWQTSLMALGLRRVVEACQSSPPNNTDLLRAGLQRPEWCDDATVTDPLLRARSNLHKSIVGSTPEIYSEVWSWTYGDNGRFSVTPLGELSAVGTETSAIQLWSFAALALGESS</sequence>
<dbReference type="AlphaFoldDB" id="A0A8H3HD47"/>
<dbReference type="Proteomes" id="UP000663850">
    <property type="component" value="Unassembled WGS sequence"/>
</dbReference>
<reference evidence="1" key="1">
    <citation type="submission" date="2021-01" db="EMBL/GenBank/DDBJ databases">
        <authorList>
            <person name="Kaushik A."/>
        </authorList>
    </citation>
    <scope>NUCLEOTIDE SEQUENCE</scope>
    <source>
        <strain evidence="1">Type strain: AG8-Rh-89/</strain>
    </source>
</reference>
<comment type="caution">
    <text evidence="1">The sequence shown here is derived from an EMBL/GenBank/DDBJ whole genome shotgun (WGS) entry which is preliminary data.</text>
</comment>
<evidence type="ECO:0000313" key="2">
    <source>
        <dbReference type="Proteomes" id="UP000663850"/>
    </source>
</evidence>
<evidence type="ECO:0008006" key="3">
    <source>
        <dbReference type="Google" id="ProtNLM"/>
    </source>
</evidence>
<protein>
    <recommendedName>
        <fullName evidence="3">Glycogen debranching enzyme</fullName>
    </recommendedName>
</protein>
<gene>
    <name evidence="1" type="ORF">RDB_LOCUS91905</name>
</gene>
<dbReference type="EMBL" id="CAJMWZ010004952">
    <property type="protein sequence ID" value="CAE6497975.1"/>
    <property type="molecule type" value="Genomic_DNA"/>
</dbReference>
<proteinExistence type="predicted"/>
<organism evidence="1 2">
    <name type="scientific">Rhizoctonia solani</name>
    <dbReference type="NCBI Taxonomy" id="456999"/>
    <lineage>
        <taxon>Eukaryota</taxon>
        <taxon>Fungi</taxon>
        <taxon>Dikarya</taxon>
        <taxon>Basidiomycota</taxon>
        <taxon>Agaricomycotina</taxon>
        <taxon>Agaricomycetes</taxon>
        <taxon>Cantharellales</taxon>
        <taxon>Ceratobasidiaceae</taxon>
        <taxon>Rhizoctonia</taxon>
    </lineage>
</organism>
<feature type="non-terminal residue" evidence="1">
    <location>
        <position position="1"/>
    </location>
</feature>
<accession>A0A8H3HD47</accession>
<name>A0A8H3HD47_9AGAM</name>